<keyword evidence="3" id="KW-0560">Oxidoreductase</keyword>
<evidence type="ECO:0000256" key="3">
    <source>
        <dbReference type="ARBA" id="ARBA00023002"/>
    </source>
</evidence>
<accession>A0A4Z1JQG2</accession>
<dbReference type="PANTHER" id="PTHR24320:SF236">
    <property type="entry name" value="SHORT-CHAIN DEHYDROGENASE-RELATED"/>
    <property type="match status" value="1"/>
</dbReference>
<proteinExistence type="inferred from homology"/>
<sequence length="342" mass="36944">MGNIFSQFYFIPSASLTEKNTPDQTGRIFLVTGGYAGVGFQLCKILYAHNATVWIAGRSESKAQNAISIIKEASPKSSGSIQFLQIDLADLSSIKPAVKHFTSQQQRLDVLVNNAGVCTSFPEPPYMLYTRTQLAHVVMYPPQGSTSAQGHELQVATNCLGHYLLYQLLLPLLTNTVASSPTGSVRVAWAASIAIHVDSPPTGILINDDGSLKDVGVSANYSQTKVGNVFLARECAKTTPQTGVVHTAFNPGNLRTELQRHWTGLASKITDTFIVYPPVYGAYTELWAAISPEITPEKSGAYIYPWGRFGSLPSGIESSITGESGISAKFVDWCGKQTEAFL</sequence>
<reference evidence="4 5" key="1">
    <citation type="submission" date="2017-12" db="EMBL/GenBank/DDBJ databases">
        <title>Comparative genomics of Botrytis spp.</title>
        <authorList>
            <person name="Valero-Jimenez C.A."/>
            <person name="Tapia P."/>
            <person name="Veloso J."/>
            <person name="Silva-Moreno E."/>
            <person name="Staats M."/>
            <person name="Valdes J.H."/>
            <person name="Van Kan J.A.L."/>
        </authorList>
    </citation>
    <scope>NUCLEOTIDE SEQUENCE [LARGE SCALE GENOMIC DNA]</scope>
    <source>
        <strain evidence="4 5">Be9601</strain>
    </source>
</reference>
<dbReference type="Gene3D" id="3.40.50.720">
    <property type="entry name" value="NAD(P)-binding Rossmann-like Domain"/>
    <property type="match status" value="1"/>
</dbReference>
<comment type="similarity">
    <text evidence="1">Belongs to the short-chain dehydrogenases/reductases (SDR) family.</text>
</comment>
<dbReference type="InterPro" id="IPR002347">
    <property type="entry name" value="SDR_fam"/>
</dbReference>
<comment type="caution">
    <text evidence="4">The sequence shown here is derived from an EMBL/GenBank/DDBJ whole genome shotgun (WGS) entry which is preliminary data.</text>
</comment>
<dbReference type="AlphaFoldDB" id="A0A4Z1JQG2"/>
<dbReference type="EMBL" id="PQXM01000177">
    <property type="protein sequence ID" value="TGO76029.1"/>
    <property type="molecule type" value="Genomic_DNA"/>
</dbReference>
<dbReference type="PANTHER" id="PTHR24320">
    <property type="entry name" value="RETINOL DEHYDROGENASE"/>
    <property type="match status" value="1"/>
</dbReference>
<dbReference type="GO" id="GO:0016491">
    <property type="term" value="F:oxidoreductase activity"/>
    <property type="evidence" value="ECO:0007669"/>
    <property type="project" value="UniProtKB-KW"/>
</dbReference>
<gene>
    <name evidence="4" type="ORF">BELL_0178g00010</name>
</gene>
<dbReference type="Pfam" id="PF00106">
    <property type="entry name" value="adh_short"/>
    <property type="match status" value="1"/>
</dbReference>
<keyword evidence="5" id="KW-1185">Reference proteome</keyword>
<organism evidence="4 5">
    <name type="scientific">Botrytis elliptica</name>
    <dbReference type="NCBI Taxonomy" id="278938"/>
    <lineage>
        <taxon>Eukaryota</taxon>
        <taxon>Fungi</taxon>
        <taxon>Dikarya</taxon>
        <taxon>Ascomycota</taxon>
        <taxon>Pezizomycotina</taxon>
        <taxon>Leotiomycetes</taxon>
        <taxon>Helotiales</taxon>
        <taxon>Sclerotiniaceae</taxon>
        <taxon>Botrytis</taxon>
    </lineage>
</organism>
<dbReference type="PRINTS" id="PR00081">
    <property type="entry name" value="GDHRDH"/>
</dbReference>
<dbReference type="SUPFAM" id="SSF51735">
    <property type="entry name" value="NAD(P)-binding Rossmann-fold domains"/>
    <property type="match status" value="1"/>
</dbReference>
<evidence type="ECO:0000313" key="5">
    <source>
        <dbReference type="Proteomes" id="UP000297229"/>
    </source>
</evidence>
<evidence type="ECO:0000313" key="4">
    <source>
        <dbReference type="EMBL" id="TGO76029.1"/>
    </source>
</evidence>
<evidence type="ECO:0000256" key="2">
    <source>
        <dbReference type="ARBA" id="ARBA00022857"/>
    </source>
</evidence>
<protein>
    <submittedName>
        <fullName evidence="4">Uncharacterized protein</fullName>
    </submittedName>
</protein>
<dbReference type="Proteomes" id="UP000297229">
    <property type="component" value="Unassembled WGS sequence"/>
</dbReference>
<evidence type="ECO:0000256" key="1">
    <source>
        <dbReference type="ARBA" id="ARBA00006484"/>
    </source>
</evidence>
<dbReference type="STRING" id="278938.A0A4Z1JQG2"/>
<name>A0A4Z1JQG2_9HELO</name>
<keyword evidence="2" id="KW-0521">NADP</keyword>
<dbReference type="InterPro" id="IPR036291">
    <property type="entry name" value="NAD(P)-bd_dom_sf"/>
</dbReference>